<reference evidence="1" key="1">
    <citation type="submission" date="2020-07" db="EMBL/GenBank/DDBJ databases">
        <title>Multicomponent nature underlies the extraordinary mechanical properties of spider dragline silk.</title>
        <authorList>
            <person name="Kono N."/>
            <person name="Nakamura H."/>
            <person name="Mori M."/>
            <person name="Yoshida Y."/>
            <person name="Ohtoshi R."/>
            <person name="Malay A.D."/>
            <person name="Moran D.A.P."/>
            <person name="Tomita M."/>
            <person name="Numata K."/>
            <person name="Arakawa K."/>
        </authorList>
    </citation>
    <scope>NUCLEOTIDE SEQUENCE</scope>
</reference>
<accession>A0A8X6IT92</accession>
<protein>
    <submittedName>
        <fullName evidence="1">Uncharacterized protein</fullName>
    </submittedName>
</protein>
<comment type="caution">
    <text evidence="1">The sequence shown here is derived from an EMBL/GenBank/DDBJ whole genome shotgun (WGS) entry which is preliminary data.</text>
</comment>
<proteinExistence type="predicted"/>
<organism evidence="1 2">
    <name type="scientific">Trichonephila clavata</name>
    <name type="common">Joro spider</name>
    <name type="synonym">Nephila clavata</name>
    <dbReference type="NCBI Taxonomy" id="2740835"/>
    <lineage>
        <taxon>Eukaryota</taxon>
        <taxon>Metazoa</taxon>
        <taxon>Ecdysozoa</taxon>
        <taxon>Arthropoda</taxon>
        <taxon>Chelicerata</taxon>
        <taxon>Arachnida</taxon>
        <taxon>Araneae</taxon>
        <taxon>Araneomorphae</taxon>
        <taxon>Entelegynae</taxon>
        <taxon>Araneoidea</taxon>
        <taxon>Nephilidae</taxon>
        <taxon>Trichonephila</taxon>
    </lineage>
</organism>
<dbReference type="AlphaFoldDB" id="A0A8X6IT92"/>
<dbReference type="EMBL" id="BMAO01015263">
    <property type="protein sequence ID" value="GFR00578.1"/>
    <property type="molecule type" value="Genomic_DNA"/>
</dbReference>
<keyword evidence="2" id="KW-1185">Reference proteome</keyword>
<dbReference type="Proteomes" id="UP000887116">
    <property type="component" value="Unassembled WGS sequence"/>
</dbReference>
<name>A0A8X6IT92_TRICU</name>
<evidence type="ECO:0000313" key="2">
    <source>
        <dbReference type="Proteomes" id="UP000887116"/>
    </source>
</evidence>
<dbReference type="OrthoDB" id="10320077at2759"/>
<gene>
    <name evidence="1" type="ORF">TNCT_727791</name>
</gene>
<evidence type="ECO:0000313" key="1">
    <source>
        <dbReference type="EMBL" id="GFR00578.1"/>
    </source>
</evidence>
<sequence length="193" mass="22837">MRSHILEHLFALDLIDLVIKRRHEKSLIKEQSLPFTQEIRNFVYAFLDEEEMKIHRIFTTVQGKQIVNNKTFPDFVESFRHNCFPFIDTFEEMLTYCIILCQITLLVYKNGAELAPSIALVEISDFAKAYTSTKFQSENTFWLRLGMKPQLSIELPVSFFAEVETADIHPERRDKLQMLYNHLKKQFKRVLTV</sequence>